<dbReference type="InterPro" id="IPR052712">
    <property type="entry name" value="Acid_resist_chaperone_HdeD"/>
</dbReference>
<dbReference type="PANTHER" id="PTHR34989">
    <property type="entry name" value="PROTEIN HDED"/>
    <property type="match status" value="1"/>
</dbReference>
<dbReference type="Pfam" id="PF03729">
    <property type="entry name" value="DUF308"/>
    <property type="match status" value="2"/>
</dbReference>
<feature type="transmembrane region" description="Helical" evidence="1">
    <location>
        <begin position="72"/>
        <end position="91"/>
    </location>
</feature>
<feature type="transmembrane region" description="Helical" evidence="1">
    <location>
        <begin position="151"/>
        <end position="168"/>
    </location>
</feature>
<feature type="transmembrane region" description="Helical" evidence="1">
    <location>
        <begin position="12"/>
        <end position="33"/>
    </location>
</feature>
<proteinExistence type="predicted"/>
<sequence length="183" mass="19425">MSAGLFAGLGRSWWVLVLYGVIAVLFGIFAFVWPAKTAVAMAWAFGVMALAEGILSVFALFRREVTVSRGWLALYALASIVFGLLGVIHPVATAGVLLLFVAAWLIVAGVYRIVLAIRIRKEITGEWMIALSGVLAIILGGMFVASPAAGLITVALWMGLGAIVYGVLQIMAGFRLRTLGTVL</sequence>
<evidence type="ECO:0000313" key="3">
    <source>
        <dbReference type="Proteomes" id="UP001321580"/>
    </source>
</evidence>
<evidence type="ECO:0000313" key="2">
    <source>
        <dbReference type="EMBL" id="MDI9238154.1"/>
    </source>
</evidence>
<accession>A0ABT6XDD9</accession>
<comment type="caution">
    <text evidence="2">The sequence shown here is derived from an EMBL/GenBank/DDBJ whole genome shotgun (WGS) entry which is preliminary data.</text>
</comment>
<dbReference type="InterPro" id="IPR005325">
    <property type="entry name" value="DUF308_memb"/>
</dbReference>
<name>A0ABT6XDD9_9GAMM</name>
<feature type="transmembrane region" description="Helical" evidence="1">
    <location>
        <begin position="127"/>
        <end position="145"/>
    </location>
</feature>
<reference evidence="2 3" key="1">
    <citation type="submission" date="2023-05" db="EMBL/GenBank/DDBJ databases">
        <title>Lysobacter sp. strain LF1 Genome sequencing and assembly.</title>
        <authorList>
            <person name="Jung Y."/>
        </authorList>
    </citation>
    <scope>NUCLEOTIDE SEQUENCE [LARGE SCALE GENOMIC DNA]</scope>
    <source>
        <strain evidence="2 3">LF1</strain>
    </source>
</reference>
<evidence type="ECO:0000256" key="1">
    <source>
        <dbReference type="SAM" id="Phobius"/>
    </source>
</evidence>
<dbReference type="PANTHER" id="PTHR34989:SF1">
    <property type="entry name" value="PROTEIN HDED"/>
    <property type="match status" value="1"/>
</dbReference>
<keyword evidence="1" id="KW-0812">Transmembrane</keyword>
<dbReference type="EMBL" id="JASGBI010000001">
    <property type="protein sequence ID" value="MDI9238154.1"/>
    <property type="molecule type" value="Genomic_DNA"/>
</dbReference>
<keyword evidence="3" id="KW-1185">Reference proteome</keyword>
<gene>
    <name evidence="2" type="ORF">QLQ15_04430</name>
</gene>
<keyword evidence="1" id="KW-1133">Transmembrane helix</keyword>
<feature type="transmembrane region" description="Helical" evidence="1">
    <location>
        <begin position="97"/>
        <end position="115"/>
    </location>
</feature>
<protein>
    <submittedName>
        <fullName evidence="2">HdeD family acid-resistance protein</fullName>
    </submittedName>
</protein>
<dbReference type="RefSeq" id="WP_283211637.1">
    <property type="nucleotide sequence ID" value="NZ_JASGBI010000001.1"/>
</dbReference>
<dbReference type="Proteomes" id="UP001321580">
    <property type="component" value="Unassembled WGS sequence"/>
</dbReference>
<feature type="transmembrane region" description="Helical" evidence="1">
    <location>
        <begin position="39"/>
        <end position="60"/>
    </location>
</feature>
<keyword evidence="1" id="KW-0472">Membrane</keyword>
<organism evidence="2 3">
    <name type="scientific">Lysobacter stagni</name>
    <dbReference type="NCBI Taxonomy" id="3045172"/>
    <lineage>
        <taxon>Bacteria</taxon>
        <taxon>Pseudomonadati</taxon>
        <taxon>Pseudomonadota</taxon>
        <taxon>Gammaproteobacteria</taxon>
        <taxon>Lysobacterales</taxon>
        <taxon>Lysobacteraceae</taxon>
        <taxon>Lysobacter</taxon>
    </lineage>
</organism>